<sequence length="79" mass="8369">MSDTPGPESKTLVDEVVDPRLFLFVVTIAVVSVTADYLGVGVLGVETLADAIETALVMTAGSYLGVVVIDVGWRRLFGR</sequence>
<evidence type="ECO:0000256" key="1">
    <source>
        <dbReference type="SAM" id="Phobius"/>
    </source>
</evidence>
<gene>
    <name evidence="2" type="ORF">SAMN05192554_103268</name>
</gene>
<dbReference type="EMBL" id="FNIA01000003">
    <property type="protein sequence ID" value="SDM54111.1"/>
    <property type="molecule type" value="Genomic_DNA"/>
</dbReference>
<evidence type="ECO:0000313" key="3">
    <source>
        <dbReference type="Proteomes" id="UP000199370"/>
    </source>
</evidence>
<evidence type="ECO:0000313" key="2">
    <source>
        <dbReference type="EMBL" id="SDM54111.1"/>
    </source>
</evidence>
<feature type="transmembrane region" description="Helical" evidence="1">
    <location>
        <begin position="21"/>
        <end position="43"/>
    </location>
</feature>
<reference evidence="2 3" key="1">
    <citation type="submission" date="2016-10" db="EMBL/GenBank/DDBJ databases">
        <authorList>
            <person name="de Groot N.N."/>
        </authorList>
    </citation>
    <scope>NUCLEOTIDE SEQUENCE [LARGE SCALE GENOMIC DNA]</scope>
    <source>
        <strain evidence="3">EB21,IBRC-M 10013,KCTC 4048</strain>
    </source>
</reference>
<dbReference type="RefSeq" id="WP_089731758.1">
    <property type="nucleotide sequence ID" value="NZ_FNIA01000003.1"/>
</dbReference>
<organism evidence="2 3">
    <name type="scientific">Haloarchaeobius iranensis</name>
    <dbReference type="NCBI Taxonomy" id="996166"/>
    <lineage>
        <taxon>Archaea</taxon>
        <taxon>Methanobacteriati</taxon>
        <taxon>Methanobacteriota</taxon>
        <taxon>Stenosarchaea group</taxon>
        <taxon>Halobacteria</taxon>
        <taxon>Halobacteriales</taxon>
        <taxon>Halorubellaceae</taxon>
        <taxon>Haloarchaeobius</taxon>
    </lineage>
</organism>
<feature type="transmembrane region" description="Helical" evidence="1">
    <location>
        <begin position="55"/>
        <end position="73"/>
    </location>
</feature>
<accession>A0A1G9U2I9</accession>
<name>A0A1G9U2I9_9EURY</name>
<proteinExistence type="predicted"/>
<keyword evidence="1" id="KW-0472">Membrane</keyword>
<keyword evidence="1" id="KW-0812">Transmembrane</keyword>
<dbReference type="AlphaFoldDB" id="A0A1G9U2I9"/>
<keyword evidence="1" id="KW-1133">Transmembrane helix</keyword>
<protein>
    <submittedName>
        <fullName evidence="2">Uncharacterized protein</fullName>
    </submittedName>
</protein>
<dbReference type="Proteomes" id="UP000199370">
    <property type="component" value="Unassembled WGS sequence"/>
</dbReference>
<keyword evidence="3" id="KW-1185">Reference proteome</keyword>
<dbReference type="STRING" id="996166.SAMN05192554_103268"/>